<evidence type="ECO:0000313" key="7">
    <source>
        <dbReference type="Proteomes" id="UP000593594"/>
    </source>
</evidence>
<keyword evidence="1" id="KW-0677">Repeat</keyword>
<sequence length="203" mass="22103">MDDDPQSTTNLPVPVADRSGANGHDDRSGLAHVWQRLRTLLGHGEGTSFRQSLEGMIEQHEHAGTGAEVTPEARSMLLNILEFSGLRVDDVMVPRADIISIDEMAPVSELLALFADANHSRLPVYRETLDEPVGMVHIKDLLSWLARSGAPSGNGKDGGKMPASGLPNSWRSARPRSPCRSSRPASSARSCSCRPPCRPRTFW</sequence>
<dbReference type="PANTHER" id="PTHR22777:SF27">
    <property type="entry name" value="MAGNESIUM AND COBALT EFFLUX PROTEIN CORC"/>
    <property type="match status" value="1"/>
</dbReference>
<dbReference type="InterPro" id="IPR000644">
    <property type="entry name" value="CBS_dom"/>
</dbReference>
<feature type="region of interest" description="Disordered" evidence="4">
    <location>
        <begin position="151"/>
        <end position="203"/>
    </location>
</feature>
<feature type="compositionally biased region" description="Polar residues" evidence="4">
    <location>
        <begin position="1"/>
        <end position="11"/>
    </location>
</feature>
<dbReference type="KEGG" id="kmn:HW532_12435"/>
<keyword evidence="7" id="KW-1185">Reference proteome</keyword>
<proteinExistence type="predicted"/>
<reference evidence="6 7" key="1">
    <citation type="submission" date="2020-06" db="EMBL/GenBank/DDBJ databases">
        <title>Genome sequence of 2 isolates from Red Sea Mangroves.</title>
        <authorList>
            <person name="Sefrji F."/>
            <person name="Michoud G."/>
            <person name="Merlino G."/>
            <person name="Daffonchio D."/>
        </authorList>
    </citation>
    <scope>NUCLEOTIDE SEQUENCE [LARGE SCALE GENOMIC DNA]</scope>
    <source>
        <strain evidence="6 7">R1DC25</strain>
    </source>
</reference>
<dbReference type="GO" id="GO:0005886">
    <property type="term" value="C:plasma membrane"/>
    <property type="evidence" value="ECO:0007669"/>
    <property type="project" value="TreeGrafter"/>
</dbReference>
<evidence type="ECO:0000256" key="2">
    <source>
        <dbReference type="ARBA" id="ARBA00023122"/>
    </source>
</evidence>
<dbReference type="Gene3D" id="3.10.580.10">
    <property type="entry name" value="CBS-domain"/>
    <property type="match status" value="1"/>
</dbReference>
<evidence type="ECO:0000313" key="6">
    <source>
        <dbReference type="EMBL" id="QPC43431.1"/>
    </source>
</evidence>
<feature type="region of interest" description="Disordered" evidence="4">
    <location>
        <begin position="1"/>
        <end position="27"/>
    </location>
</feature>
<keyword evidence="2 3" id="KW-0129">CBS domain</keyword>
<organism evidence="6 7">
    <name type="scientific">Kaustia mangrovi</name>
    <dbReference type="NCBI Taxonomy" id="2593653"/>
    <lineage>
        <taxon>Bacteria</taxon>
        <taxon>Pseudomonadati</taxon>
        <taxon>Pseudomonadota</taxon>
        <taxon>Alphaproteobacteria</taxon>
        <taxon>Hyphomicrobiales</taxon>
        <taxon>Parvibaculaceae</taxon>
        <taxon>Kaustia</taxon>
    </lineage>
</organism>
<gene>
    <name evidence="6" type="ORF">HW532_12435</name>
</gene>
<dbReference type="Pfam" id="PF00571">
    <property type="entry name" value="CBS"/>
    <property type="match status" value="1"/>
</dbReference>
<accession>A0A7S8C500</accession>
<dbReference type="Proteomes" id="UP000593594">
    <property type="component" value="Chromosome"/>
</dbReference>
<dbReference type="AlphaFoldDB" id="A0A7S8C500"/>
<dbReference type="SMART" id="SM00116">
    <property type="entry name" value="CBS"/>
    <property type="match status" value="1"/>
</dbReference>
<feature type="domain" description="CBS" evidence="5">
    <location>
        <begin position="92"/>
        <end position="152"/>
    </location>
</feature>
<dbReference type="CDD" id="cd04590">
    <property type="entry name" value="CBS_pair_CorC_HlyC_assoc"/>
    <property type="match status" value="1"/>
</dbReference>
<protein>
    <submittedName>
        <fullName evidence="6">CBS domain-containing protein</fullName>
    </submittedName>
</protein>
<dbReference type="PROSITE" id="PS51371">
    <property type="entry name" value="CBS"/>
    <property type="match status" value="1"/>
</dbReference>
<evidence type="ECO:0000256" key="3">
    <source>
        <dbReference type="PROSITE-ProRule" id="PRU00703"/>
    </source>
</evidence>
<dbReference type="PANTHER" id="PTHR22777">
    <property type="entry name" value="HEMOLYSIN-RELATED"/>
    <property type="match status" value="1"/>
</dbReference>
<dbReference type="InterPro" id="IPR046342">
    <property type="entry name" value="CBS_dom_sf"/>
</dbReference>
<dbReference type="RefSeq" id="WP_213160793.1">
    <property type="nucleotide sequence ID" value="NZ_CP058214.1"/>
</dbReference>
<dbReference type="EMBL" id="CP058214">
    <property type="protein sequence ID" value="QPC43431.1"/>
    <property type="molecule type" value="Genomic_DNA"/>
</dbReference>
<name>A0A7S8C500_9HYPH</name>
<evidence type="ECO:0000256" key="1">
    <source>
        <dbReference type="ARBA" id="ARBA00022737"/>
    </source>
</evidence>
<feature type="compositionally biased region" description="Low complexity" evidence="4">
    <location>
        <begin position="171"/>
        <end position="195"/>
    </location>
</feature>
<evidence type="ECO:0000256" key="4">
    <source>
        <dbReference type="SAM" id="MobiDB-lite"/>
    </source>
</evidence>
<dbReference type="SUPFAM" id="SSF54631">
    <property type="entry name" value="CBS-domain pair"/>
    <property type="match status" value="1"/>
</dbReference>
<evidence type="ECO:0000259" key="5">
    <source>
        <dbReference type="PROSITE" id="PS51371"/>
    </source>
</evidence>
<dbReference type="InterPro" id="IPR044751">
    <property type="entry name" value="Ion_transp-like_CBS"/>
</dbReference>